<dbReference type="Gene3D" id="3.30.40.10">
    <property type="entry name" value="Zinc/RING finger domain, C3HC4 (zinc finger)"/>
    <property type="match status" value="1"/>
</dbReference>
<dbReference type="Pfam" id="PF13639">
    <property type="entry name" value="zf-RING_2"/>
    <property type="match status" value="1"/>
</dbReference>
<dbReference type="PROSITE" id="PS51192">
    <property type="entry name" value="HELICASE_ATP_BIND_1"/>
    <property type="match status" value="1"/>
</dbReference>
<dbReference type="Pfam" id="PF00271">
    <property type="entry name" value="Helicase_C"/>
    <property type="match status" value="1"/>
</dbReference>
<keyword evidence="7" id="KW-0347">Helicase</keyword>
<evidence type="ECO:0000259" key="14">
    <source>
        <dbReference type="PROSITE" id="PS51192"/>
    </source>
</evidence>
<dbReference type="Gene3D" id="3.40.50.300">
    <property type="entry name" value="P-loop containing nucleotide triphosphate hydrolases"/>
    <property type="match status" value="1"/>
</dbReference>
<evidence type="ECO:0000256" key="6">
    <source>
        <dbReference type="ARBA" id="ARBA00022801"/>
    </source>
</evidence>
<dbReference type="GO" id="GO:0004386">
    <property type="term" value="F:helicase activity"/>
    <property type="evidence" value="ECO:0007669"/>
    <property type="project" value="UniProtKB-KW"/>
</dbReference>
<dbReference type="EMBL" id="JBGMDY010000010">
    <property type="protein sequence ID" value="KAL2320630.1"/>
    <property type="molecule type" value="Genomic_DNA"/>
</dbReference>
<protein>
    <recommendedName>
        <fullName evidence="18">SWI/SNF-related matrix-associated actin-dependent regulator of chromatin subfamily A member 3-like 1</fullName>
    </recommendedName>
</protein>
<feature type="domain" description="RING-type" evidence="13">
    <location>
        <begin position="595"/>
        <end position="633"/>
    </location>
</feature>
<evidence type="ECO:0000259" key="15">
    <source>
        <dbReference type="PROSITE" id="PS51194"/>
    </source>
</evidence>
<dbReference type="InterPro" id="IPR050628">
    <property type="entry name" value="SNF2_RAD54_helicase_TF"/>
</dbReference>
<evidence type="ECO:0000313" key="16">
    <source>
        <dbReference type="EMBL" id="KAL2320630.1"/>
    </source>
</evidence>
<evidence type="ECO:0000256" key="10">
    <source>
        <dbReference type="ARBA" id="ARBA00023242"/>
    </source>
</evidence>
<evidence type="ECO:0000256" key="9">
    <source>
        <dbReference type="ARBA" id="ARBA00022840"/>
    </source>
</evidence>
<dbReference type="SMART" id="SM00184">
    <property type="entry name" value="RING"/>
    <property type="match status" value="1"/>
</dbReference>
<keyword evidence="4" id="KW-0547">Nucleotide-binding</keyword>
<evidence type="ECO:0000256" key="3">
    <source>
        <dbReference type="ARBA" id="ARBA00022723"/>
    </source>
</evidence>
<keyword evidence="3" id="KW-0479">Metal-binding</keyword>
<comment type="subcellular location">
    <subcellularLocation>
        <location evidence="1">Nucleus</location>
    </subcellularLocation>
</comment>
<dbReference type="SMART" id="SM00910">
    <property type="entry name" value="HIRAN"/>
    <property type="match status" value="1"/>
</dbReference>
<sequence>MARRMINNCDMNRKKSSISTCKVNKQLNYFKEAILVQTYKQFNDSNELTASFQIQFKFKTPTYKPKTPTFEIATPQTQSEEKRMMDDSEDERSSDSDNDDKYLLGFIMGCIVGLHHHSATIHGRALVGLVREPHNPHDPNAIQVLNTHSLPVGYIERAAAAALSPLIDAHLIAVEAIVPNARNKAHRIPCQIHVFSRLRHFNAVKHSLSDSGLKLITDSNPAFTLSDAVAVKETKAHSHSLSLDAVFNFTTNRVIQPSKVEPPRTIITTELLRHQKEGLAWLLHRENSHDLPPFWEEKNGNFKSQVGIDKRSKYESGVRTNATLVVCPPSVMSTWIAQLEEHTVPGGLKTCMYYGERRSKSVEELKKYDLVLTTYSTLSSEQLVPEMPAKKMLWRRIILDEAHAIKNVNAQQSAAVCKLNAQCRWAVTGTPIQSGCIDLFSIMVFLRFEPFSVRSYWRDLVQRSLDQGTDKGLLRLQVLMDAIALRRTKDATLVGLPPKTTEVCYVELSLEERELYDQMKEQTKTLLSSFGHEDSLVPHYSAVLSRILRLRQICTDLKLCKDQSLLLANIEDVSNNPELLQTLLELLQDGEDFDCPICLSPPTDIVITCCAHIFCRGCILRTLQNNTCCPLCRHPLSESDLFSAPPEPSKADSDDQYSSSKSEAGLSSKVSTLIKLITQSRDQHPTAKSVVFSQFRKLLLLLEEPLNAAGFKTVRLDGTMNAKHRAKVIEQFQAQGRDGPTVLLASLRASSSGINLTSASRLYFMEPWLNHAVEEQAMDRVHRIGQKEDVKSPAGIVDSLAIFPYTPHRSSNVSIKAFLEPLIGTTTTVKDFALACALVSSSSFESSGVLSWTPGHLSALATSSFSELSRAHLFGHISPSLLDWALPLLRHGEFREICYGPPSDMAASRKMVALAAGWCVPRPRGGRRWRRLWSASPISEGGGEERKERK</sequence>
<organism evidence="16 17">
    <name type="scientific">Flemingia macrophylla</name>
    <dbReference type="NCBI Taxonomy" id="520843"/>
    <lineage>
        <taxon>Eukaryota</taxon>
        <taxon>Viridiplantae</taxon>
        <taxon>Streptophyta</taxon>
        <taxon>Embryophyta</taxon>
        <taxon>Tracheophyta</taxon>
        <taxon>Spermatophyta</taxon>
        <taxon>Magnoliopsida</taxon>
        <taxon>eudicotyledons</taxon>
        <taxon>Gunneridae</taxon>
        <taxon>Pentapetalae</taxon>
        <taxon>rosids</taxon>
        <taxon>fabids</taxon>
        <taxon>Fabales</taxon>
        <taxon>Fabaceae</taxon>
        <taxon>Papilionoideae</taxon>
        <taxon>50 kb inversion clade</taxon>
        <taxon>NPAAA clade</taxon>
        <taxon>indigoferoid/millettioid clade</taxon>
        <taxon>Phaseoleae</taxon>
        <taxon>Flemingia</taxon>
    </lineage>
</organism>
<keyword evidence="6" id="KW-0378">Hydrolase</keyword>
<dbReference type="Pfam" id="PF08797">
    <property type="entry name" value="HIRAN"/>
    <property type="match status" value="1"/>
</dbReference>
<dbReference type="InterPro" id="IPR013083">
    <property type="entry name" value="Znf_RING/FYVE/PHD"/>
</dbReference>
<accession>A0ABD1LCF6</accession>
<feature type="domain" description="Helicase C-terminal" evidence="15">
    <location>
        <begin position="672"/>
        <end position="833"/>
    </location>
</feature>
<dbReference type="GO" id="GO:0005634">
    <property type="term" value="C:nucleus"/>
    <property type="evidence" value="ECO:0007669"/>
    <property type="project" value="UniProtKB-SubCell"/>
</dbReference>
<evidence type="ECO:0000256" key="11">
    <source>
        <dbReference type="PROSITE-ProRule" id="PRU00175"/>
    </source>
</evidence>
<feature type="region of interest" description="Disordered" evidence="12">
    <location>
        <begin position="67"/>
        <end position="97"/>
    </location>
</feature>
<evidence type="ECO:0000313" key="17">
    <source>
        <dbReference type="Proteomes" id="UP001603857"/>
    </source>
</evidence>
<evidence type="ECO:0008006" key="18">
    <source>
        <dbReference type="Google" id="ProtNLM"/>
    </source>
</evidence>
<dbReference type="AlphaFoldDB" id="A0ABD1LCF6"/>
<reference evidence="16 17" key="1">
    <citation type="submission" date="2024-08" db="EMBL/GenBank/DDBJ databases">
        <title>Insights into the chromosomal genome structure of Flemingia macrophylla.</title>
        <authorList>
            <person name="Ding Y."/>
            <person name="Zhao Y."/>
            <person name="Bi W."/>
            <person name="Wu M."/>
            <person name="Zhao G."/>
            <person name="Gong Y."/>
            <person name="Li W."/>
            <person name="Zhang P."/>
        </authorList>
    </citation>
    <scope>NUCLEOTIDE SEQUENCE [LARGE SCALE GENOMIC DNA]</scope>
    <source>
        <strain evidence="16">DYQJB</strain>
        <tissue evidence="16">Leaf</tissue>
    </source>
</reference>
<dbReference type="PROSITE" id="PS51194">
    <property type="entry name" value="HELICASE_CTER"/>
    <property type="match status" value="1"/>
</dbReference>
<dbReference type="SUPFAM" id="SSF57850">
    <property type="entry name" value="RING/U-box"/>
    <property type="match status" value="1"/>
</dbReference>
<evidence type="ECO:0000256" key="2">
    <source>
        <dbReference type="ARBA" id="ARBA00008438"/>
    </source>
</evidence>
<evidence type="ECO:0000256" key="5">
    <source>
        <dbReference type="ARBA" id="ARBA00022771"/>
    </source>
</evidence>
<dbReference type="Gene3D" id="3.40.50.10810">
    <property type="entry name" value="Tandem AAA-ATPase domain"/>
    <property type="match status" value="1"/>
</dbReference>
<feature type="region of interest" description="Disordered" evidence="12">
    <location>
        <begin position="643"/>
        <end position="664"/>
    </location>
</feature>
<evidence type="ECO:0000256" key="7">
    <source>
        <dbReference type="ARBA" id="ARBA00022806"/>
    </source>
</evidence>
<dbReference type="GO" id="GO:0016787">
    <property type="term" value="F:hydrolase activity"/>
    <property type="evidence" value="ECO:0007669"/>
    <property type="project" value="UniProtKB-KW"/>
</dbReference>
<keyword evidence="17" id="KW-1185">Reference proteome</keyword>
<feature type="compositionally biased region" description="Basic and acidic residues" evidence="12">
    <location>
        <begin position="79"/>
        <end position="97"/>
    </location>
</feature>
<dbReference type="InterPro" id="IPR001650">
    <property type="entry name" value="Helicase_C-like"/>
</dbReference>
<dbReference type="PANTHER" id="PTHR45626:SF17">
    <property type="entry name" value="HELICASE-LIKE TRANSCRIPTION FACTOR"/>
    <property type="match status" value="1"/>
</dbReference>
<keyword evidence="10" id="KW-0539">Nucleus</keyword>
<dbReference type="SUPFAM" id="SSF52540">
    <property type="entry name" value="P-loop containing nucleoside triphosphate hydrolases"/>
    <property type="match status" value="2"/>
</dbReference>
<dbReference type="PROSITE" id="PS50089">
    <property type="entry name" value="ZF_RING_2"/>
    <property type="match status" value="1"/>
</dbReference>
<dbReference type="InterPro" id="IPR017907">
    <property type="entry name" value="Znf_RING_CS"/>
</dbReference>
<dbReference type="InterPro" id="IPR038718">
    <property type="entry name" value="SNF2-like_sf"/>
</dbReference>
<gene>
    <name evidence="16" type="ORF">Fmac_029599</name>
</gene>
<evidence type="ECO:0000259" key="13">
    <source>
        <dbReference type="PROSITE" id="PS50089"/>
    </source>
</evidence>
<dbReference type="InterPro" id="IPR014905">
    <property type="entry name" value="HIRAN"/>
</dbReference>
<dbReference type="CDD" id="cd18793">
    <property type="entry name" value="SF2_C_SNF"/>
    <property type="match status" value="1"/>
</dbReference>
<dbReference type="CDD" id="cd16509">
    <property type="entry name" value="RING-HC_HLTF"/>
    <property type="match status" value="1"/>
</dbReference>
<dbReference type="GO" id="GO:0005524">
    <property type="term" value="F:ATP binding"/>
    <property type="evidence" value="ECO:0007669"/>
    <property type="project" value="UniProtKB-KW"/>
</dbReference>
<keyword evidence="5 11" id="KW-0863">Zinc-finger</keyword>
<dbReference type="InterPro" id="IPR049730">
    <property type="entry name" value="SNF2/RAD54-like_C"/>
</dbReference>
<feature type="domain" description="Helicase ATP-binding" evidence="14">
    <location>
        <begin position="323"/>
        <end position="449"/>
    </location>
</feature>
<proteinExistence type="inferred from homology"/>
<dbReference type="InterPro" id="IPR014001">
    <property type="entry name" value="Helicase_ATP-bd"/>
</dbReference>
<evidence type="ECO:0000256" key="8">
    <source>
        <dbReference type="ARBA" id="ARBA00022833"/>
    </source>
</evidence>
<dbReference type="PANTHER" id="PTHR45626">
    <property type="entry name" value="TRANSCRIPTION TERMINATION FACTOR 2-RELATED"/>
    <property type="match status" value="1"/>
</dbReference>
<comment type="similarity">
    <text evidence="2">Belongs to the SNF2/RAD54 helicase family. RAD16 subfamily.</text>
</comment>
<name>A0ABD1LCF6_9FABA</name>
<evidence type="ECO:0000256" key="1">
    <source>
        <dbReference type="ARBA" id="ARBA00004123"/>
    </source>
</evidence>
<keyword evidence="8" id="KW-0862">Zinc</keyword>
<comment type="caution">
    <text evidence="16">The sequence shown here is derived from an EMBL/GenBank/DDBJ whole genome shotgun (WGS) entry which is preliminary data.</text>
</comment>
<dbReference type="SMART" id="SM00490">
    <property type="entry name" value="HELICc"/>
    <property type="match status" value="1"/>
</dbReference>
<dbReference type="InterPro" id="IPR027417">
    <property type="entry name" value="P-loop_NTPase"/>
</dbReference>
<dbReference type="InterPro" id="IPR001841">
    <property type="entry name" value="Znf_RING"/>
</dbReference>
<dbReference type="GO" id="GO:0008270">
    <property type="term" value="F:zinc ion binding"/>
    <property type="evidence" value="ECO:0007669"/>
    <property type="project" value="UniProtKB-KW"/>
</dbReference>
<dbReference type="Gene3D" id="3.30.70.2330">
    <property type="match status" value="1"/>
</dbReference>
<dbReference type="Pfam" id="PF00176">
    <property type="entry name" value="SNF2-rel_dom"/>
    <property type="match status" value="1"/>
</dbReference>
<evidence type="ECO:0000256" key="12">
    <source>
        <dbReference type="SAM" id="MobiDB-lite"/>
    </source>
</evidence>
<evidence type="ECO:0000256" key="4">
    <source>
        <dbReference type="ARBA" id="ARBA00022741"/>
    </source>
</evidence>
<dbReference type="SMART" id="SM00487">
    <property type="entry name" value="DEXDc"/>
    <property type="match status" value="1"/>
</dbReference>
<dbReference type="PROSITE" id="PS00518">
    <property type="entry name" value="ZF_RING_1"/>
    <property type="match status" value="1"/>
</dbReference>
<dbReference type="InterPro" id="IPR000330">
    <property type="entry name" value="SNF2_N"/>
</dbReference>
<keyword evidence="9" id="KW-0067">ATP-binding</keyword>
<dbReference type="Proteomes" id="UP001603857">
    <property type="component" value="Unassembled WGS sequence"/>
</dbReference>